<keyword evidence="2" id="KW-1185">Reference proteome</keyword>
<name>A0ACC2YJR7_9PEZI</name>
<gene>
    <name evidence="1" type="ORF">H2199_008524</name>
</gene>
<dbReference type="Proteomes" id="UP001172680">
    <property type="component" value="Unassembled WGS sequence"/>
</dbReference>
<dbReference type="EMBL" id="JAPDRP010000027">
    <property type="protein sequence ID" value="KAJ9635521.1"/>
    <property type="molecule type" value="Genomic_DNA"/>
</dbReference>
<evidence type="ECO:0000313" key="1">
    <source>
        <dbReference type="EMBL" id="KAJ9635521.1"/>
    </source>
</evidence>
<proteinExistence type="predicted"/>
<organism evidence="1 2">
    <name type="scientific">Coniosporium tulheliwenetii</name>
    <dbReference type="NCBI Taxonomy" id="3383036"/>
    <lineage>
        <taxon>Eukaryota</taxon>
        <taxon>Fungi</taxon>
        <taxon>Dikarya</taxon>
        <taxon>Ascomycota</taxon>
        <taxon>Pezizomycotina</taxon>
        <taxon>Dothideomycetes</taxon>
        <taxon>Dothideomycetes incertae sedis</taxon>
        <taxon>Coniosporium</taxon>
    </lineage>
</organism>
<evidence type="ECO:0000313" key="2">
    <source>
        <dbReference type="Proteomes" id="UP001172680"/>
    </source>
</evidence>
<accession>A0ACC2YJR7</accession>
<protein>
    <submittedName>
        <fullName evidence="1">Uncharacterized protein</fullName>
    </submittedName>
</protein>
<reference evidence="1" key="1">
    <citation type="submission" date="2022-10" db="EMBL/GenBank/DDBJ databases">
        <title>Culturing micro-colonial fungi from biological soil crusts in the Mojave desert and describing Neophaeococcomyces mojavensis, and introducing the new genera and species Taxawa tesnikishii.</title>
        <authorList>
            <person name="Kurbessoian T."/>
            <person name="Stajich J.E."/>
        </authorList>
    </citation>
    <scope>NUCLEOTIDE SEQUENCE</scope>
    <source>
        <strain evidence="1">JES_115</strain>
    </source>
</reference>
<comment type="caution">
    <text evidence="1">The sequence shown here is derived from an EMBL/GenBank/DDBJ whole genome shotgun (WGS) entry which is preliminary data.</text>
</comment>
<sequence length="594" mass="63490">MPDKDAGTPRVFLFRHGITEWTINGRYTGTTELSLTEAGEKQVIGSGRIIVGPGKLIDPTKLAHVFVSPRVRAKQTFELAFEEGDRKELEKEGKVSETQGLAEWNYGLYEGLVTKEIRALRKEHGLDGEREWDIWRDGCEGGESPEQVTARLDALISEIHEIQGPNMHGEKACDVVLVAHGHILRAFVKRWLKYPMEFPLSMMLEPGGVGVLSYQHHNVEEPAILALAAPQPQDIDIEAVEAAPDPVMITPAVAIPSQAATGAAAVVEAAAAIEVSLLKRTDMVCGGEEDPSACIEVETKRDVHVVKRDGDCSKQPVGSGPVPSPDTAAAFISNQDIQDLARSAPTPDGYSLVLSNLDGSLSASVYLGLTTLESYDTLGCQSLYDRTTGCVAFNAYNKAAPPPVLGGFNGPFQLGGAINAPYAADGHNTFMGSSYGKNYGQHRGNDKYTVSQSYSYAVAVDADYVSSARSIIQASTLQPFCSSLLSYTTPMTTVETTVTALNVKTQTTVVTQTRTSTTTVLGYHRRSAGLATPAALTDFAASILTSTCSAQATPVTETSTHLITASTTVETTTLVTSTTIQTAVATATRRKDLV</sequence>